<dbReference type="NCBIfam" id="NF008339">
    <property type="entry name" value="PRK11125.1"/>
    <property type="match status" value="1"/>
</dbReference>
<feature type="binding site" description="covalent" evidence="15">
    <location>
        <position position="335"/>
    </location>
    <ligand>
        <name>heme c</name>
        <dbReference type="ChEBI" id="CHEBI:61717"/>
        <label>5</label>
    </ligand>
</feature>
<feature type="binding site" description="axial binding residue" evidence="15">
    <location>
        <position position="336"/>
    </location>
    <ligand>
        <name>heme c</name>
        <dbReference type="ChEBI" id="CHEBI:61717"/>
        <label>5</label>
    </ligand>
    <ligandPart>
        <name>Fe</name>
        <dbReference type="ChEBI" id="CHEBI:18248"/>
    </ligandPart>
</feature>
<feature type="binding site" description="covalent" evidence="15">
    <location>
        <position position="227"/>
    </location>
    <ligand>
        <name>heme c</name>
        <dbReference type="ChEBI" id="CHEBI:61717"/>
        <label>3</label>
    </ligand>
</feature>
<feature type="binding site" description="covalent" evidence="15">
    <location>
        <position position="303"/>
    </location>
    <ligand>
        <name>heme c</name>
        <dbReference type="ChEBI" id="CHEBI:61717"/>
        <label>4</label>
    </ligand>
</feature>
<feature type="binding site" evidence="15">
    <location>
        <position position="234"/>
    </location>
    <ligand>
        <name>Ca(2+)</name>
        <dbReference type="ChEBI" id="CHEBI:29108"/>
    </ligand>
</feature>
<comment type="caution">
    <text evidence="16">The sequence shown here is derived from an EMBL/GenBank/DDBJ whole genome shotgun (WGS) entry which is preliminary data.</text>
</comment>
<keyword evidence="8 15" id="KW-0574">Periplasm</keyword>
<feature type="binding site" description="axial binding residue" evidence="15">
    <location>
        <position position="182"/>
    </location>
    <ligand>
        <name>heme c</name>
        <dbReference type="ChEBI" id="CHEBI:61717"/>
        <label>2</label>
    </ligand>
    <ligandPart>
        <name>Fe</name>
        <dbReference type="ChEBI" id="CHEBI:18248"/>
    </ligandPart>
</feature>
<dbReference type="GO" id="GO:0005509">
    <property type="term" value="F:calcium ion binding"/>
    <property type="evidence" value="ECO:0007669"/>
    <property type="project" value="UniProtKB-UniRule"/>
</dbReference>
<comment type="function">
    <text evidence="14">Catalyzes the reduction of nitrite to ammonia, consuming six electrons in the process. Has very low activity toward hydroxylamine. Has even lower activity toward sulfite. Sulfite reductase activity is maximal at neutral pH.</text>
</comment>
<evidence type="ECO:0000256" key="12">
    <source>
        <dbReference type="ARBA" id="ARBA00023004"/>
    </source>
</evidence>
<dbReference type="SUPFAM" id="SSF48695">
    <property type="entry name" value="Multiheme cytochromes"/>
    <property type="match status" value="1"/>
</dbReference>
<comment type="catalytic activity">
    <reaction evidence="13 15">
        <text>6 Fe(III)-[cytochrome c] + NH4(+) + 2 H2O = 6 Fe(II)-[cytochrome c] + nitrite + 8 H(+)</text>
        <dbReference type="Rhea" id="RHEA:13089"/>
        <dbReference type="Rhea" id="RHEA-COMP:10350"/>
        <dbReference type="Rhea" id="RHEA-COMP:14399"/>
        <dbReference type="ChEBI" id="CHEBI:15377"/>
        <dbReference type="ChEBI" id="CHEBI:15378"/>
        <dbReference type="ChEBI" id="CHEBI:16301"/>
        <dbReference type="ChEBI" id="CHEBI:28938"/>
        <dbReference type="ChEBI" id="CHEBI:29033"/>
        <dbReference type="ChEBI" id="CHEBI:29034"/>
        <dbReference type="EC" id="1.7.2.2"/>
    </reaction>
</comment>
<evidence type="ECO:0000256" key="4">
    <source>
        <dbReference type="ARBA" id="ARBA00022448"/>
    </source>
</evidence>
<dbReference type="Gene3D" id="1.10.1130.10">
    <property type="entry name" value="Flavocytochrome C3, Chain A"/>
    <property type="match status" value="1"/>
</dbReference>
<dbReference type="GO" id="GO:0030288">
    <property type="term" value="C:outer membrane-bounded periplasmic space"/>
    <property type="evidence" value="ECO:0007669"/>
    <property type="project" value="TreeGrafter"/>
</dbReference>
<feature type="binding site" description="covalent" evidence="15">
    <location>
        <position position="332"/>
    </location>
    <ligand>
        <name>heme c</name>
        <dbReference type="ChEBI" id="CHEBI:61717"/>
        <label>5</label>
    </ligand>
</feature>
<evidence type="ECO:0000256" key="6">
    <source>
        <dbReference type="ARBA" id="ARBA00022723"/>
    </source>
</evidence>
<feature type="binding site" description="covalent" evidence="15">
    <location>
        <position position="300"/>
    </location>
    <ligand>
        <name>heme c</name>
        <dbReference type="ChEBI" id="CHEBI:61717"/>
        <label>4</label>
    </ligand>
</feature>
<evidence type="ECO:0000256" key="14">
    <source>
        <dbReference type="ARBA" id="ARBA00058745"/>
    </source>
</evidence>
<comment type="cofactor">
    <cofactor evidence="15">
        <name>Ca(2+)</name>
        <dbReference type="ChEBI" id="CHEBI:29108"/>
    </cofactor>
    <text evidence="15">Binds 1 Ca(2+) ion per monomer.</text>
</comment>
<feature type="binding site" evidence="15">
    <location>
        <position position="279"/>
    </location>
    <ligand>
        <name>Ca(2+)</name>
        <dbReference type="ChEBI" id="CHEBI:29108"/>
    </ligand>
</feature>
<dbReference type="EMBL" id="QRAP01000006">
    <property type="protein sequence ID" value="RDK89838.1"/>
    <property type="molecule type" value="Genomic_DNA"/>
</dbReference>
<feature type="binding site" description="axial binding residue" evidence="15">
    <location>
        <position position="144"/>
    </location>
    <ligand>
        <name>heme c</name>
        <dbReference type="ChEBI" id="CHEBI:61717"/>
        <label>1</label>
    </ligand>
    <ligandPart>
        <name>Fe</name>
        <dbReference type="ChEBI" id="CHEBI:18248"/>
    </ligandPart>
</feature>
<feature type="binding site" description="axial binding residue" evidence="15">
    <location>
        <position position="319"/>
    </location>
    <ligand>
        <name>heme c</name>
        <dbReference type="ChEBI" id="CHEBI:61717"/>
        <label>2</label>
    </ligand>
    <ligandPart>
        <name>Fe</name>
        <dbReference type="ChEBI" id="CHEBI:18248"/>
    </ligandPart>
</feature>
<dbReference type="GO" id="GO:0019645">
    <property type="term" value="P:anaerobic electron transport chain"/>
    <property type="evidence" value="ECO:0007669"/>
    <property type="project" value="TreeGrafter"/>
</dbReference>
<dbReference type="FunFam" id="1.10.1130.10:FF:000002">
    <property type="entry name" value="Cytochrome c-552"/>
    <property type="match status" value="1"/>
</dbReference>
<keyword evidence="11 15" id="KW-0560">Oxidoreductase</keyword>
<dbReference type="Pfam" id="PF02335">
    <property type="entry name" value="Cytochrom_C552"/>
    <property type="match status" value="1"/>
</dbReference>
<feature type="binding site" description="axial binding residue" evidence="15">
    <location>
        <position position="112"/>
    </location>
    <ligand>
        <name>heme c</name>
        <dbReference type="ChEBI" id="CHEBI:61717"/>
        <label>3</label>
    </ligand>
    <ligandPart>
        <name>Fe</name>
        <dbReference type="ChEBI" id="CHEBI:18248"/>
    </ligandPart>
</feature>
<feature type="binding site" description="axial binding residue" evidence="15">
    <location>
        <position position="231"/>
    </location>
    <ligand>
        <name>heme c</name>
        <dbReference type="ChEBI" id="CHEBI:61717"/>
        <label>3</label>
    </ligand>
    <ligandPart>
        <name>Fe</name>
        <dbReference type="ChEBI" id="CHEBI:18248"/>
    </ligandPart>
</feature>
<reference evidence="16 17" key="1">
    <citation type="submission" date="2018-07" db="EMBL/GenBank/DDBJ databases">
        <title>Genomic Encyclopedia of Type Strains, Phase IV (KMG-IV): sequencing the most valuable type-strain genomes for metagenomic binning, comparative biology and taxonomic classification.</title>
        <authorList>
            <person name="Goeker M."/>
        </authorList>
    </citation>
    <scope>NUCLEOTIDE SEQUENCE [LARGE SCALE GENOMIC DNA]</scope>
    <source>
        <strain evidence="16 17">DSM 103736</strain>
    </source>
</reference>
<comment type="pathway">
    <text evidence="2 15">Nitrogen metabolism; nitrate reduction (assimilation).</text>
</comment>
<evidence type="ECO:0000313" key="16">
    <source>
        <dbReference type="EMBL" id="RDK89838.1"/>
    </source>
</evidence>
<accession>A0A370QNG5</accession>
<keyword evidence="7 15" id="KW-0732">Signal</keyword>
<comment type="similarity">
    <text evidence="3 15">Belongs to the cytochrome c-552 family.</text>
</comment>
<keyword evidence="6 15" id="KW-0479">Metal-binding</keyword>
<evidence type="ECO:0000256" key="2">
    <source>
        <dbReference type="ARBA" id="ARBA00005096"/>
    </source>
</evidence>
<feature type="binding site" description="covalent" evidence="15">
    <location>
        <position position="143"/>
    </location>
    <ligand>
        <name>heme c</name>
        <dbReference type="ChEBI" id="CHEBI:61717"/>
        <label>1</label>
    </ligand>
</feature>
<dbReference type="PANTHER" id="PTHR30633:SF0">
    <property type="entry name" value="CYTOCHROME C-552"/>
    <property type="match status" value="1"/>
</dbReference>
<feature type="binding site" evidence="15">
    <location>
        <position position="233"/>
    </location>
    <ligand>
        <name>Ca(2+)</name>
        <dbReference type="ChEBI" id="CHEBI:29108"/>
    </ligand>
</feature>
<dbReference type="CDD" id="cd00548">
    <property type="entry name" value="NrfA-like"/>
    <property type="match status" value="1"/>
</dbReference>
<evidence type="ECO:0000256" key="8">
    <source>
        <dbReference type="ARBA" id="ARBA00022764"/>
    </source>
</evidence>
<dbReference type="FunFam" id="1.20.140.10:FF:000014">
    <property type="entry name" value="Cytochrome c-552"/>
    <property type="match status" value="1"/>
</dbReference>
<keyword evidence="4 15" id="KW-0813">Transport</keyword>
<feature type="binding site" description="covalent" evidence="15">
    <location>
        <position position="140"/>
    </location>
    <ligand>
        <name>heme c</name>
        <dbReference type="ChEBI" id="CHEBI:61717"/>
        <label>1</label>
    </ligand>
</feature>
<feature type="binding site" evidence="15">
    <location>
        <position position="281"/>
    </location>
    <ligand>
        <name>Ca(2+)</name>
        <dbReference type="ChEBI" id="CHEBI:29108"/>
    </ligand>
</feature>
<organism evidence="16 17">
    <name type="scientific">Enterobacillus tribolii</name>
    <dbReference type="NCBI Taxonomy" id="1487935"/>
    <lineage>
        <taxon>Bacteria</taxon>
        <taxon>Pseudomonadati</taxon>
        <taxon>Pseudomonadota</taxon>
        <taxon>Gammaproteobacteria</taxon>
        <taxon>Enterobacterales</taxon>
        <taxon>Hafniaceae</taxon>
        <taxon>Enterobacillus</taxon>
    </lineage>
</organism>
<evidence type="ECO:0000256" key="5">
    <source>
        <dbReference type="ARBA" id="ARBA00022617"/>
    </source>
</evidence>
<evidence type="ECO:0000256" key="1">
    <source>
        <dbReference type="ARBA" id="ARBA00004418"/>
    </source>
</evidence>
<dbReference type="UniPathway" id="UPA00653"/>
<sequence length="496" mass="55220">MAAGILSRFGLNLEDALMARQSKKLLHVMLLGLAGIWGVSQAETAPPANAAKEQKVEARNDRFAPMHPSQYNSWKATSEQSERVDALGEDPRMVILWAGYPFAKDYNKPRGHFYALTDVRETLRTGAPKTPEDGPLPMACWSCKSPDVARVISEQGEDGYFTGKWARGGPEIVNALGCADCHNTASDDFAKGKPALTLSRPYISRAMDTIGKPFEKAGRLDQQSMVCAQCHVEYYFDGDKKAVKLPWDKGTTVDDMEAYYDNIAFADWVNPLSKTPMIKAQHPEYETWRDGVHGKNNVTCIDCHMPKVKNEKGLLYTDHKIGNPFDNFDQTCTTCHTQDKAALQSIVDQRKKDIHDLKIKAEDQLVRAHFEAKAAWDAGATEAEMKPIQQDIRHAQWRWDYAIASHGVAMHAPDVALRVLGTSINKSADARTKLARLLATKGITHEIALPDISTKAKAQLALGMDMDALNKEKQEFLKTVVPQWDEQARKAGLLDQ</sequence>
<keyword evidence="12 15" id="KW-0408">Iron</keyword>
<feature type="binding site" description="axial binding residue" evidence="15">
    <location>
        <position position="293"/>
    </location>
    <ligand>
        <name>heme c</name>
        <dbReference type="ChEBI" id="CHEBI:61717"/>
        <label>5</label>
    </ligand>
    <ligandPart>
        <name>Fe</name>
        <dbReference type="ChEBI" id="CHEBI:18248"/>
    </ligandPart>
</feature>
<dbReference type="GO" id="GO:0005506">
    <property type="term" value="F:iron ion binding"/>
    <property type="evidence" value="ECO:0007669"/>
    <property type="project" value="UniProtKB-UniRule"/>
</dbReference>
<keyword evidence="17" id="KW-1185">Reference proteome</keyword>
<feature type="binding site" description="covalent" evidence="15">
    <location>
        <position position="230"/>
    </location>
    <ligand>
        <name>heme c</name>
        <dbReference type="ChEBI" id="CHEBI:61717"/>
        <label>3</label>
    </ligand>
</feature>
<dbReference type="HAMAP" id="MF_01182">
    <property type="entry name" value="Cytochrom_C552"/>
    <property type="match status" value="1"/>
</dbReference>
<dbReference type="InterPro" id="IPR017570">
    <property type="entry name" value="Cyt_c_NO2Rdtase_formate-dep"/>
</dbReference>
<feature type="binding site" description="covalent" evidence="15">
    <location>
        <position position="178"/>
    </location>
    <ligand>
        <name>heme c</name>
        <dbReference type="ChEBI" id="CHEBI:61717"/>
        <label>2</label>
    </ligand>
</feature>
<dbReference type="EC" id="1.7.2.2" evidence="15"/>
<evidence type="ECO:0000256" key="7">
    <source>
        <dbReference type="ARBA" id="ARBA00022729"/>
    </source>
</evidence>
<dbReference type="InterPro" id="IPR003321">
    <property type="entry name" value="Cyt_c552"/>
</dbReference>
<evidence type="ECO:0000256" key="15">
    <source>
        <dbReference type="HAMAP-Rule" id="MF_01182"/>
    </source>
</evidence>
<evidence type="ECO:0000313" key="17">
    <source>
        <dbReference type="Proteomes" id="UP000254848"/>
    </source>
</evidence>
<feature type="binding site" evidence="15">
    <location>
        <position position="282"/>
    </location>
    <ligand>
        <name>substrate</name>
    </ligand>
</feature>
<dbReference type="Proteomes" id="UP000254848">
    <property type="component" value="Unassembled WGS sequence"/>
</dbReference>
<dbReference type="InterPro" id="IPR036280">
    <property type="entry name" value="Multihaem_cyt_sf"/>
</dbReference>
<feature type="binding site" description="axial binding residue" evidence="15">
    <location>
        <position position="304"/>
    </location>
    <ligand>
        <name>heme c</name>
        <dbReference type="ChEBI" id="CHEBI:61717"/>
        <label>4</label>
    </ligand>
    <ligandPart>
        <name>Fe</name>
        <dbReference type="ChEBI" id="CHEBI:18248"/>
    </ligandPart>
</feature>
<keyword evidence="10 15" id="KW-0249">Electron transport</keyword>
<comment type="cofactor">
    <cofactor evidence="15">
        <name>heme c</name>
        <dbReference type="ChEBI" id="CHEBI:61717"/>
    </cofactor>
    <text evidence="15">Binds 5 heme c groups covalently per monomer.</text>
</comment>
<gene>
    <name evidence="15" type="primary">nrfA</name>
    <name evidence="16" type="ORF">C8D90_10643</name>
</gene>
<dbReference type="NCBIfam" id="TIGR03152">
    <property type="entry name" value="cyto_c552_HCOOH"/>
    <property type="match status" value="1"/>
</dbReference>
<comment type="subcellular location">
    <subcellularLocation>
        <location evidence="1 15">Periplasm</location>
    </subcellularLocation>
</comment>
<evidence type="ECO:0000256" key="10">
    <source>
        <dbReference type="ARBA" id="ARBA00022982"/>
    </source>
</evidence>
<proteinExistence type="inferred from homology"/>
<dbReference type="GO" id="GO:0042128">
    <property type="term" value="P:nitrate assimilation"/>
    <property type="evidence" value="ECO:0007669"/>
    <property type="project" value="UniProtKB-UniRule"/>
</dbReference>
<dbReference type="PANTHER" id="PTHR30633">
    <property type="entry name" value="CYTOCHROME C-552 RESPIRATORY NITRITE REDUCTASE"/>
    <property type="match status" value="1"/>
</dbReference>
<protein>
    <recommendedName>
        <fullName evidence="15">Cytochrome c-552</fullName>
        <ecNumber evidence="15">1.7.2.2</ecNumber>
    </recommendedName>
    <alternativeName>
        <fullName evidence="15">Ammonia-forming cytochrome c nitrite reductase</fullName>
        <shortName evidence="15">Cytochrome c nitrite reductase</shortName>
    </alternativeName>
</protein>
<evidence type="ECO:0000256" key="9">
    <source>
        <dbReference type="ARBA" id="ARBA00022837"/>
    </source>
</evidence>
<feature type="binding site" description="axial binding residue" evidence="15">
    <location>
        <position position="411"/>
    </location>
    <ligand>
        <name>heme c</name>
        <dbReference type="ChEBI" id="CHEBI:61717"/>
        <label>4</label>
    </ligand>
    <ligandPart>
        <name>Fe</name>
        <dbReference type="ChEBI" id="CHEBI:18248"/>
    </ligandPart>
</feature>
<dbReference type="GO" id="GO:0020037">
    <property type="term" value="F:heme binding"/>
    <property type="evidence" value="ECO:0007669"/>
    <property type="project" value="InterPro"/>
</dbReference>
<feature type="binding site" evidence="15">
    <location>
        <position position="234"/>
    </location>
    <ligand>
        <name>substrate</name>
    </ligand>
</feature>
<dbReference type="AlphaFoldDB" id="A0A370QNG5"/>
<dbReference type="Gene3D" id="1.20.140.10">
    <property type="entry name" value="Butyryl-CoA Dehydrogenase, subunit A, domain 3"/>
    <property type="match status" value="1"/>
</dbReference>
<name>A0A370QNG5_9GAMM</name>
<evidence type="ECO:0000256" key="13">
    <source>
        <dbReference type="ARBA" id="ARBA00049131"/>
    </source>
</evidence>
<evidence type="ECO:0000256" key="11">
    <source>
        <dbReference type="ARBA" id="ARBA00023002"/>
    </source>
</evidence>
<keyword evidence="9 15" id="KW-0106">Calcium</keyword>
<dbReference type="GO" id="GO:0042279">
    <property type="term" value="F:nitrite reductase (cytochrome, ammonia-forming) activity"/>
    <property type="evidence" value="ECO:0007669"/>
    <property type="project" value="UniProtKB-UniRule"/>
</dbReference>
<feature type="binding site" description="covalent" evidence="15">
    <location>
        <position position="181"/>
    </location>
    <ligand>
        <name>heme c</name>
        <dbReference type="ChEBI" id="CHEBI:61717"/>
        <label>2</label>
    </ligand>
</feature>
<evidence type="ECO:0000256" key="3">
    <source>
        <dbReference type="ARBA" id="ARBA00009288"/>
    </source>
</evidence>
<keyword evidence="5 15" id="KW-0349">Heme</keyword>
<dbReference type="PIRSF" id="PIRSF000243">
    <property type="entry name" value="Cyt_c552"/>
    <property type="match status" value="1"/>
</dbReference>